<evidence type="ECO:0000256" key="4">
    <source>
        <dbReference type="ARBA" id="ARBA00022722"/>
    </source>
</evidence>
<keyword evidence="10" id="KW-1185">Reference proteome</keyword>
<protein>
    <recommendedName>
        <fullName evidence="8">Replication gene A protein-like domain-containing protein</fullName>
    </recommendedName>
</protein>
<reference evidence="9 10" key="1">
    <citation type="submission" date="2016-08" db="EMBL/GenBank/DDBJ databases">
        <authorList>
            <person name="Seilhamer J.J."/>
        </authorList>
    </citation>
    <scope>NUCLEOTIDE SEQUENCE [LARGE SCALE GENOMIC DNA]</scope>
    <source>
        <strain evidence="9 10">KCTC 42603</strain>
    </source>
</reference>
<feature type="region of interest" description="Disordered" evidence="7">
    <location>
        <begin position="482"/>
        <end position="511"/>
    </location>
</feature>
<evidence type="ECO:0000256" key="1">
    <source>
        <dbReference type="ARBA" id="ARBA00003293"/>
    </source>
</evidence>
<accession>A0A1E7Z9C5</accession>
<name>A0A1E7Z9C5_9ALTE</name>
<dbReference type="GO" id="GO:0004519">
    <property type="term" value="F:endonuclease activity"/>
    <property type="evidence" value="ECO:0007669"/>
    <property type="project" value="UniProtKB-KW"/>
</dbReference>
<dbReference type="Proteomes" id="UP000175691">
    <property type="component" value="Unassembled WGS sequence"/>
</dbReference>
<evidence type="ECO:0000313" key="10">
    <source>
        <dbReference type="Proteomes" id="UP000175691"/>
    </source>
</evidence>
<comment type="similarity">
    <text evidence="2">Belongs to the phage GPA family.</text>
</comment>
<evidence type="ECO:0000259" key="8">
    <source>
        <dbReference type="Pfam" id="PF05840"/>
    </source>
</evidence>
<dbReference type="EMBL" id="MDHN01000031">
    <property type="protein sequence ID" value="OFC70077.1"/>
    <property type="molecule type" value="Genomic_DNA"/>
</dbReference>
<evidence type="ECO:0000256" key="5">
    <source>
        <dbReference type="ARBA" id="ARBA00022759"/>
    </source>
</evidence>
<evidence type="ECO:0000256" key="6">
    <source>
        <dbReference type="ARBA" id="ARBA00022801"/>
    </source>
</evidence>
<gene>
    <name evidence="9" type="ORF">BFC18_15210</name>
</gene>
<evidence type="ECO:0000256" key="7">
    <source>
        <dbReference type="SAM" id="MobiDB-lite"/>
    </source>
</evidence>
<dbReference type="GO" id="GO:0016787">
    <property type="term" value="F:hydrolase activity"/>
    <property type="evidence" value="ECO:0007669"/>
    <property type="project" value="UniProtKB-KW"/>
</dbReference>
<keyword evidence="5" id="KW-0255">Endonuclease</keyword>
<evidence type="ECO:0000256" key="2">
    <source>
        <dbReference type="ARBA" id="ARBA00009260"/>
    </source>
</evidence>
<dbReference type="InterPro" id="IPR008766">
    <property type="entry name" value="Replication_gene_A-like"/>
</dbReference>
<dbReference type="AlphaFoldDB" id="A0A1E7Z9C5"/>
<dbReference type="STRING" id="1656094.BFC18_15210"/>
<keyword evidence="6" id="KW-0378">Hydrolase</keyword>
<proteinExistence type="inferred from homology"/>
<comment type="caution">
    <text evidence="9">The sequence shown here is derived from an EMBL/GenBank/DDBJ whole genome shotgun (WGS) entry which is preliminary data.</text>
</comment>
<sequence>MPPIAYNVAHKYIKISEQFSYVEANRFLSQLDKELEVADLNLSKDIAELKNFAKHKAAECMRDTAHMSTDVAFQFCISKFSRYGFTIPDDMSQTEALSLLRSDKFWFKKLKTLATQKMEEVRRQLDLVNQAKSTYCSQDRLRQHQWEKEQAHAFMENKWFCSADGEFISMLDAYNANVSNPKIRRAELMVRIKGTEEFSKLQGDCGWFYTLTTPSKFHSHYKSGKANPKYQKLTVKDASDYLNTQWQKARAQFDREDINVYGLRVVEPHHDGTPHWHLMLFMPPDKASRVTEILRHYAMEHDGDESGAKESRFKAEEIREEKGSAQDYIAKYICKNIDGEYLDTDKYGNDAKVAASRITAWASLFKIRQFQFFGLPSVSLWRQLRKVDGSIKDFELDQLRQAADSSDWLAYLLMMGGTNKRKVERPFALEYEKQVKAMFEDISPDLLSKHAYNSKPKTILSISARHPLADKGWLLLSSPAEQVGNAPVPRDGREVDAGSGGHRKRLGGDPPWRGGFPIAVGNLGLV</sequence>
<dbReference type="GO" id="GO:0006260">
    <property type="term" value="P:DNA replication"/>
    <property type="evidence" value="ECO:0007669"/>
    <property type="project" value="UniProtKB-KW"/>
</dbReference>
<evidence type="ECO:0000313" key="9">
    <source>
        <dbReference type="EMBL" id="OFC70077.1"/>
    </source>
</evidence>
<feature type="domain" description="Replication gene A protein-like" evidence="8">
    <location>
        <begin position="51"/>
        <end position="339"/>
    </location>
</feature>
<keyword evidence="3" id="KW-0235">DNA replication</keyword>
<organism evidence="9 10">
    <name type="scientific">Alteromonas confluentis</name>
    <dbReference type="NCBI Taxonomy" id="1656094"/>
    <lineage>
        <taxon>Bacteria</taxon>
        <taxon>Pseudomonadati</taxon>
        <taxon>Pseudomonadota</taxon>
        <taxon>Gammaproteobacteria</taxon>
        <taxon>Alteromonadales</taxon>
        <taxon>Alteromonadaceae</taxon>
        <taxon>Alteromonas/Salinimonas group</taxon>
        <taxon>Alteromonas</taxon>
    </lineage>
</organism>
<comment type="function">
    <text evidence="1">Possible endonuclease which induces a single-strand cut and initiates DNA replication.</text>
</comment>
<keyword evidence="4" id="KW-0540">Nuclease</keyword>
<dbReference type="Pfam" id="PF05840">
    <property type="entry name" value="Phage_GPA"/>
    <property type="match status" value="1"/>
</dbReference>
<evidence type="ECO:0000256" key="3">
    <source>
        <dbReference type="ARBA" id="ARBA00022705"/>
    </source>
</evidence>